<dbReference type="STRING" id="1513793.SAMN06296036_109201"/>
<evidence type="ECO:0000313" key="2">
    <source>
        <dbReference type="Proteomes" id="UP000192907"/>
    </source>
</evidence>
<reference evidence="2" key="1">
    <citation type="submission" date="2017-04" db="EMBL/GenBank/DDBJ databases">
        <authorList>
            <person name="Varghese N."/>
            <person name="Submissions S."/>
        </authorList>
    </citation>
    <scope>NUCLEOTIDE SEQUENCE [LARGE SCALE GENOMIC DNA]</scope>
    <source>
        <strain evidence="2">RKEM611</strain>
    </source>
</reference>
<keyword evidence="2" id="KW-1185">Reference proteome</keyword>
<gene>
    <name evidence="1" type="ORF">SAMN06296036_109201</name>
</gene>
<organism evidence="1 2">
    <name type="scientific">Pseudobacteriovorax antillogorgiicola</name>
    <dbReference type="NCBI Taxonomy" id="1513793"/>
    <lineage>
        <taxon>Bacteria</taxon>
        <taxon>Pseudomonadati</taxon>
        <taxon>Bdellovibrionota</taxon>
        <taxon>Oligoflexia</taxon>
        <taxon>Oligoflexales</taxon>
        <taxon>Pseudobacteriovoracaceae</taxon>
        <taxon>Pseudobacteriovorax</taxon>
    </lineage>
</organism>
<dbReference type="RefSeq" id="WP_132319158.1">
    <property type="nucleotide sequence ID" value="NZ_FWZT01000009.1"/>
</dbReference>
<accession>A0A1Y6BVJ4</accession>
<evidence type="ECO:0000313" key="1">
    <source>
        <dbReference type="EMBL" id="SMF30911.1"/>
    </source>
</evidence>
<proteinExistence type="predicted"/>
<dbReference type="Proteomes" id="UP000192907">
    <property type="component" value="Unassembled WGS sequence"/>
</dbReference>
<dbReference type="AlphaFoldDB" id="A0A1Y6BVJ4"/>
<dbReference type="EMBL" id="FWZT01000009">
    <property type="protein sequence ID" value="SMF30911.1"/>
    <property type="molecule type" value="Genomic_DNA"/>
</dbReference>
<name>A0A1Y6BVJ4_9BACT</name>
<sequence>MPNDSENVDETIFDELAKQGIVDAETLNERCRASDNTLESYDTQLTFPARIGCSFGTDPNLEPKDQYLQAREVTSQPINGPSKGVICNIRVQTPTNAEVRFDDYLFITVADIVVIGSNTQASSYLPQSQGFYKWDFGVLRGNNVSNIQDSPYCLGGSDACVVPPHDQQGPLNISMESTNVAPLAYGLAGWKTFDVKVIATGDNDETDCQHSQIDLTVSVDFIQL</sequence>
<protein>
    <submittedName>
        <fullName evidence="1">Uncharacterized protein</fullName>
    </submittedName>
</protein>